<dbReference type="EMBL" id="ML994678">
    <property type="protein sequence ID" value="KAF2178084.1"/>
    <property type="molecule type" value="Genomic_DNA"/>
</dbReference>
<dbReference type="PROSITE" id="PS50132">
    <property type="entry name" value="RGS"/>
    <property type="match status" value="1"/>
</dbReference>
<dbReference type="InterPro" id="IPR044926">
    <property type="entry name" value="RGS_subdomain_2"/>
</dbReference>
<dbReference type="SMART" id="SM00315">
    <property type="entry name" value="RGS"/>
    <property type="match status" value="1"/>
</dbReference>
<dbReference type="Pfam" id="PF00615">
    <property type="entry name" value="RGS"/>
    <property type="match status" value="1"/>
</dbReference>
<gene>
    <name evidence="3" type="ORF">K469DRAFT_600566</name>
</gene>
<evidence type="ECO:0000256" key="1">
    <source>
        <dbReference type="SAM" id="MobiDB-lite"/>
    </source>
</evidence>
<dbReference type="InterPro" id="IPR016137">
    <property type="entry name" value="RGS"/>
</dbReference>
<proteinExistence type="predicted"/>
<evidence type="ECO:0000259" key="2">
    <source>
        <dbReference type="PROSITE" id="PS50132"/>
    </source>
</evidence>
<dbReference type="OrthoDB" id="10266999at2759"/>
<feature type="compositionally biased region" description="Polar residues" evidence="1">
    <location>
        <begin position="359"/>
        <end position="380"/>
    </location>
</feature>
<protein>
    <submittedName>
        <fullName evidence="3">Regulator of G protein signaling superfamily</fullName>
    </submittedName>
</protein>
<name>A0A6A6DF09_9PEZI</name>
<dbReference type="SUPFAM" id="SSF48097">
    <property type="entry name" value="Regulator of G-protein signaling, RGS"/>
    <property type="match status" value="1"/>
</dbReference>
<evidence type="ECO:0000313" key="4">
    <source>
        <dbReference type="Proteomes" id="UP000800200"/>
    </source>
</evidence>
<dbReference type="Gene3D" id="1.10.167.10">
    <property type="entry name" value="Regulator of G-protein Signalling 4, domain 2"/>
    <property type="match status" value="1"/>
</dbReference>
<evidence type="ECO:0000313" key="3">
    <source>
        <dbReference type="EMBL" id="KAF2178084.1"/>
    </source>
</evidence>
<feature type="non-terminal residue" evidence="3">
    <location>
        <position position="1"/>
    </location>
</feature>
<dbReference type="CDD" id="cd07440">
    <property type="entry name" value="RGS"/>
    <property type="match status" value="1"/>
</dbReference>
<keyword evidence="4" id="KW-1185">Reference proteome</keyword>
<dbReference type="PANTHER" id="PTHR10845:SF267">
    <property type="entry name" value="REGULATOR OF G PROTEIN SIGNALING DOMAIN PROTEIN (AFU_ORTHOLOGUE AFUA_6G06860)"/>
    <property type="match status" value="1"/>
</dbReference>
<organism evidence="3 4">
    <name type="scientific">Zopfia rhizophila CBS 207.26</name>
    <dbReference type="NCBI Taxonomy" id="1314779"/>
    <lineage>
        <taxon>Eukaryota</taxon>
        <taxon>Fungi</taxon>
        <taxon>Dikarya</taxon>
        <taxon>Ascomycota</taxon>
        <taxon>Pezizomycotina</taxon>
        <taxon>Dothideomycetes</taxon>
        <taxon>Dothideomycetes incertae sedis</taxon>
        <taxon>Zopfiaceae</taxon>
        <taxon>Zopfia</taxon>
    </lineage>
</organism>
<dbReference type="PANTHER" id="PTHR10845">
    <property type="entry name" value="REGULATOR OF G PROTEIN SIGNALING"/>
    <property type="match status" value="1"/>
</dbReference>
<feature type="domain" description="RGS" evidence="2">
    <location>
        <begin position="121"/>
        <end position="236"/>
    </location>
</feature>
<dbReference type="Proteomes" id="UP000800200">
    <property type="component" value="Unassembled WGS sequence"/>
</dbReference>
<feature type="compositionally biased region" description="Low complexity" evidence="1">
    <location>
        <begin position="334"/>
        <end position="348"/>
    </location>
</feature>
<feature type="region of interest" description="Disordered" evidence="1">
    <location>
        <begin position="294"/>
        <end position="425"/>
    </location>
</feature>
<dbReference type="InterPro" id="IPR036305">
    <property type="entry name" value="RGS_sf"/>
</dbReference>
<accession>A0A6A6DF09</accession>
<sequence>VKLAQQLRPPRPVQFCSCPGFDEKNKSNARRVYKELWRSVMSTRKIGAPALSIRTSSSIASSPTSSTADAEDEMAMDTDYQPSRPLTVSIPKNVPGPCQRRPNLSEILANTAPLPYSLSAFMAYMSQNHCLETLEFTMDCSRYRKHYSKMVNRTPNSPISPLSDECTYVKMLFTRLLDAYIAPNGPREVNLPSDVRDHLLSLSDSYVPPHPSTLDPAVSKIYELMEESVLVPFLNSVCPQSSIEPGFENYDGVLKRSHTRSYDDDKGAVFRTRSHQPQPPTHQRASAPSSLITSHFMHPKPFSHSRFNSQPTTSSSPSTRVTPGYGSPSDLTDDSGSASAGSPSGFDPLTPPGTPPMTDFNQYQDYYENGTHSGTPSPRTSRGEHNGLAGARDSWKRVSSKLWPRKRSGGALREEEQGAVEGGLF</sequence>
<reference evidence="3" key="1">
    <citation type="journal article" date="2020" name="Stud. Mycol.">
        <title>101 Dothideomycetes genomes: a test case for predicting lifestyles and emergence of pathogens.</title>
        <authorList>
            <person name="Haridas S."/>
            <person name="Albert R."/>
            <person name="Binder M."/>
            <person name="Bloem J."/>
            <person name="Labutti K."/>
            <person name="Salamov A."/>
            <person name="Andreopoulos B."/>
            <person name="Baker S."/>
            <person name="Barry K."/>
            <person name="Bills G."/>
            <person name="Bluhm B."/>
            <person name="Cannon C."/>
            <person name="Castanera R."/>
            <person name="Culley D."/>
            <person name="Daum C."/>
            <person name="Ezra D."/>
            <person name="Gonzalez J."/>
            <person name="Henrissat B."/>
            <person name="Kuo A."/>
            <person name="Liang C."/>
            <person name="Lipzen A."/>
            <person name="Lutzoni F."/>
            <person name="Magnuson J."/>
            <person name="Mondo S."/>
            <person name="Nolan M."/>
            <person name="Ohm R."/>
            <person name="Pangilinan J."/>
            <person name="Park H.-J."/>
            <person name="Ramirez L."/>
            <person name="Alfaro M."/>
            <person name="Sun H."/>
            <person name="Tritt A."/>
            <person name="Yoshinaga Y."/>
            <person name="Zwiers L.-H."/>
            <person name="Turgeon B."/>
            <person name="Goodwin S."/>
            <person name="Spatafora J."/>
            <person name="Crous P."/>
            <person name="Grigoriev I."/>
        </authorList>
    </citation>
    <scope>NUCLEOTIDE SEQUENCE</scope>
    <source>
        <strain evidence="3">CBS 207.26</strain>
    </source>
</reference>
<feature type="compositionally biased region" description="Low complexity" evidence="1">
    <location>
        <begin position="311"/>
        <end position="323"/>
    </location>
</feature>
<dbReference type="AlphaFoldDB" id="A0A6A6DF09"/>